<evidence type="ECO:0000259" key="4">
    <source>
        <dbReference type="Pfam" id="PF20148"/>
    </source>
</evidence>
<dbReference type="RefSeq" id="WP_094958438.1">
    <property type="nucleotide sequence ID" value="NZ_NOIF01000188.1"/>
</dbReference>
<keyword evidence="7" id="KW-1185">Reference proteome</keyword>
<dbReference type="InterPro" id="IPR006530">
    <property type="entry name" value="YD"/>
</dbReference>
<protein>
    <submittedName>
        <fullName evidence="6">Uncharacterized protein</fullName>
    </submittedName>
</protein>
<feature type="chain" id="PRO_5046797435" evidence="3">
    <location>
        <begin position="22"/>
        <end position="1092"/>
    </location>
</feature>
<feature type="compositionally biased region" description="Basic and acidic residues" evidence="2">
    <location>
        <begin position="1022"/>
        <end position="1042"/>
    </location>
</feature>
<organism evidence="6 7">
    <name type="scientific">Photobacterium sanguinicancri</name>
    <dbReference type="NCBI Taxonomy" id="875932"/>
    <lineage>
        <taxon>Bacteria</taxon>
        <taxon>Pseudomonadati</taxon>
        <taxon>Pseudomonadota</taxon>
        <taxon>Gammaproteobacteria</taxon>
        <taxon>Vibrionales</taxon>
        <taxon>Vibrionaceae</taxon>
        <taxon>Photobacterium</taxon>
    </lineage>
</organism>
<dbReference type="NCBIfam" id="TIGR03696">
    <property type="entry name" value="Rhs_assc_core"/>
    <property type="match status" value="1"/>
</dbReference>
<dbReference type="InterPro" id="IPR022385">
    <property type="entry name" value="Rhs_assc_core"/>
</dbReference>
<evidence type="ECO:0000259" key="5">
    <source>
        <dbReference type="Pfam" id="PF25023"/>
    </source>
</evidence>
<proteinExistence type="predicted"/>
<keyword evidence="1" id="KW-0677">Repeat</keyword>
<evidence type="ECO:0000256" key="3">
    <source>
        <dbReference type="SAM" id="SignalP"/>
    </source>
</evidence>
<gene>
    <name evidence="6" type="ORF">ASV53_20275</name>
</gene>
<feature type="signal peptide" evidence="3">
    <location>
        <begin position="1"/>
        <end position="21"/>
    </location>
</feature>
<feature type="domain" description="Teneurin-like YD-shell" evidence="5">
    <location>
        <begin position="699"/>
        <end position="969"/>
    </location>
</feature>
<evidence type="ECO:0000256" key="2">
    <source>
        <dbReference type="SAM" id="MobiDB-lite"/>
    </source>
</evidence>
<dbReference type="Proteomes" id="UP000215999">
    <property type="component" value="Unassembled WGS sequence"/>
</dbReference>
<dbReference type="PANTHER" id="PTHR32305">
    <property type="match status" value="1"/>
</dbReference>
<dbReference type="PANTHER" id="PTHR32305:SF15">
    <property type="entry name" value="PROTEIN RHSA-RELATED"/>
    <property type="match status" value="1"/>
</dbReference>
<reference evidence="6 7" key="1">
    <citation type="journal article" date="2016" name="Antonie Van Leeuwenhoek">
        <title>Photobacterium sanguinicancri sp. nov. isolated from marine animals.</title>
        <authorList>
            <person name="Gomez-Gil B."/>
            <person name="Roque A."/>
            <person name="Rotllant G."/>
            <person name="Romalde J.L."/>
            <person name="Doce A."/>
            <person name="Eggermont M."/>
            <person name="Defoirdt T."/>
        </authorList>
    </citation>
    <scope>NUCLEOTIDE SEQUENCE [LARGE SCALE GENOMIC DNA]</scope>
    <source>
        <strain evidence="6 7">CAIM 1827</strain>
    </source>
</reference>
<dbReference type="NCBIfam" id="TIGR01643">
    <property type="entry name" value="YD_repeat_2x"/>
    <property type="match status" value="5"/>
</dbReference>
<dbReference type="Pfam" id="PF25023">
    <property type="entry name" value="TEN_YD-shell"/>
    <property type="match status" value="2"/>
</dbReference>
<dbReference type="Gene3D" id="2.180.10.10">
    <property type="entry name" value="RHS repeat-associated core"/>
    <property type="match status" value="3"/>
</dbReference>
<feature type="domain" description="Teneurin-like YD-shell" evidence="5">
    <location>
        <begin position="431"/>
        <end position="612"/>
    </location>
</feature>
<name>A0ABX4FT71_9GAMM</name>
<feature type="region of interest" description="Disordered" evidence="2">
    <location>
        <begin position="1022"/>
        <end position="1048"/>
    </location>
</feature>
<accession>A0ABX4FT71</accession>
<comment type="caution">
    <text evidence="6">The sequence shown here is derived from an EMBL/GenBank/DDBJ whole genome shotgun (WGS) entry which is preliminary data.</text>
</comment>
<sequence length="1092" mass="123747">MNKLYFAALLMVSLIAPQSFAYHFPWDQGHDTTLPEDSSNKPGTGDHEGDGCDAKQGSPVYLKTGYFIWPETDVMLTGGKPLTLKRVYNSNDPKDGPFGKGWTFNCEVSLIKMTDTEETSSGVKHTSKYVYRLGNGRRLTFTQDSTGIYQAPDRIRANILDGEKPALVFDDGGKLVFNRQGMILQKFDRNNNKINYQYDGLRRITGMSNDFGQSITISYNASGRVELILDHSGRQWNYQYSSLGELIAVTNPLGHIRNYTYQSYKPKADRYVYSQLTQIKDEANRIVTDVTYNGVRVASYTEGENKYSYNYSADWVTKTDKVKSSWRFKLNDEGQIIEQVDSLNDKNISQRDEKGNLIGYTDPLGNSITMTRDEKGRLVNVDNGLITTKYHYNNRSNRPSSVYHGDRKYTFSYDKKGNMTATKDPIGNNTYINYNSQGKTTQYTDAEGKSVKISYTSQGWANTITDALNQRTLLGYNVLGHLTSMTDPAGKIYRFHYDELGRKIRETDAGGLVTHYAYDAASNLQSVTAPNGAVETYQYDQYGRLKILTRYDGSKERYTYRADNLVASSQDPSGVTTYYSYDANKRLIKMVVGSETVNYSYNKRGQITSISNRNDTITRIYDDWARLRKEITQGRSHSYTYTPYDEVASWNYNGQTINYEYDARSLLQKLSAPNGEFKFTWDKLGKLTRQTSPDGLILTNQYDEINRLLQRQYSGTVDKQWQYGYDGSNQITQLNEDGKQQTYNYDASERLTSAKTLIGDHRYQYDKMGNRLDFGGKYNKGGQLLEDDSYIYSYDKRGNRTSKSAKDGSTKETYSYNDLARLVSYQRERNGELEVVASYKYGPLGRRLSKTVNGAKVAFHWQGTRLISEGDERSYIYGPDEFSPLSVVDSNTSYNVLSDHLSAPVALSNGNDLSWEVTRTPYGISNQTGSGSSTLNISFPGQYIDLESGLHYNFFRNYDPVLAQYIERDPIGIVGGLNVFSYASSSPLNYIDPYGLSKKKKIIEIIVCLVVNCSDGDFDKIDSTRGRTDQGQKTEQVREKDKRKTKPNNNSFIPLDIFDMTCATAAEACRNHDLSACHIYVDMCGGDDPMCV</sequence>
<keyword evidence="3" id="KW-0732">Signal</keyword>
<dbReference type="InterPro" id="IPR050708">
    <property type="entry name" value="T6SS_VgrG/RHS"/>
</dbReference>
<evidence type="ECO:0000313" key="7">
    <source>
        <dbReference type="Proteomes" id="UP000215999"/>
    </source>
</evidence>
<dbReference type="InterPro" id="IPR045351">
    <property type="entry name" value="DUF6531"/>
</dbReference>
<dbReference type="InterPro" id="IPR031325">
    <property type="entry name" value="RHS_repeat"/>
</dbReference>
<feature type="region of interest" description="Disordered" evidence="2">
    <location>
        <begin position="33"/>
        <end position="56"/>
    </location>
</feature>
<feature type="compositionally biased region" description="Basic and acidic residues" evidence="2">
    <location>
        <begin position="44"/>
        <end position="53"/>
    </location>
</feature>
<dbReference type="Pfam" id="PF20148">
    <property type="entry name" value="DUF6531"/>
    <property type="match status" value="1"/>
</dbReference>
<dbReference type="InterPro" id="IPR056823">
    <property type="entry name" value="TEN-like_YD-shell"/>
</dbReference>
<dbReference type="Pfam" id="PF05593">
    <property type="entry name" value="RHS_repeat"/>
    <property type="match status" value="2"/>
</dbReference>
<evidence type="ECO:0000313" key="6">
    <source>
        <dbReference type="EMBL" id="OZS42088.1"/>
    </source>
</evidence>
<dbReference type="EMBL" id="NOIF01000188">
    <property type="protein sequence ID" value="OZS42088.1"/>
    <property type="molecule type" value="Genomic_DNA"/>
</dbReference>
<feature type="domain" description="DUF6531" evidence="4">
    <location>
        <begin position="57"/>
        <end position="141"/>
    </location>
</feature>
<evidence type="ECO:0000256" key="1">
    <source>
        <dbReference type="ARBA" id="ARBA00022737"/>
    </source>
</evidence>